<dbReference type="AlphaFoldDB" id="A0A1Y6M7M7"/>
<reference evidence="3" key="1">
    <citation type="submission" date="2017-06" db="EMBL/GenBank/DDBJ databases">
        <authorList>
            <person name="Rodrigo-Torres L."/>
            <person name="Arahal R.D."/>
            <person name="Lucena T."/>
        </authorList>
    </citation>
    <scope>NUCLEOTIDE SEQUENCE [LARGE SCALE GENOMIC DNA]</scope>
    <source>
        <strain evidence="3">CECT 9190</strain>
    </source>
</reference>
<dbReference type="PANTHER" id="PTHR43441:SF11">
    <property type="entry name" value="RIBOSOMAL-PROTEIN-SERINE ACETYLTRANSFERASE"/>
    <property type="match status" value="1"/>
</dbReference>
<keyword evidence="3" id="KW-1185">Reference proteome</keyword>
<dbReference type="GO" id="GO:1990189">
    <property type="term" value="F:protein N-terminal-serine acetyltransferase activity"/>
    <property type="evidence" value="ECO:0007669"/>
    <property type="project" value="TreeGrafter"/>
</dbReference>
<dbReference type="EMBL" id="FYAK01000001">
    <property type="protein sequence ID" value="SMY32555.1"/>
    <property type="molecule type" value="Genomic_DNA"/>
</dbReference>
<dbReference type="GO" id="GO:0005737">
    <property type="term" value="C:cytoplasm"/>
    <property type="evidence" value="ECO:0007669"/>
    <property type="project" value="TreeGrafter"/>
</dbReference>
<accession>A0A1Y6M7M7</accession>
<proteinExistence type="predicted"/>
<name>A0A1Y6M7M7_9GAMM</name>
<evidence type="ECO:0000313" key="3">
    <source>
        <dbReference type="Proteomes" id="UP000195963"/>
    </source>
</evidence>
<dbReference type="PANTHER" id="PTHR43441">
    <property type="entry name" value="RIBOSOMAL-PROTEIN-SERINE ACETYLTRANSFERASE"/>
    <property type="match status" value="1"/>
</dbReference>
<dbReference type="Pfam" id="PF13302">
    <property type="entry name" value="Acetyltransf_3"/>
    <property type="match status" value="1"/>
</dbReference>
<protein>
    <submittedName>
        <fullName evidence="2">Ribosomal-protein-serine acetyltransferase</fullName>
        <ecNumber evidence="2">2.3.1.-</ecNumber>
    </submittedName>
</protein>
<dbReference type="InterPro" id="IPR000182">
    <property type="entry name" value="GNAT_dom"/>
</dbReference>
<dbReference type="Proteomes" id="UP000195963">
    <property type="component" value="Unassembled WGS sequence"/>
</dbReference>
<dbReference type="InterPro" id="IPR051908">
    <property type="entry name" value="Ribosomal_N-acetyltransferase"/>
</dbReference>
<evidence type="ECO:0000313" key="2">
    <source>
        <dbReference type="EMBL" id="SMY32555.1"/>
    </source>
</evidence>
<dbReference type="EC" id="2.3.1.-" evidence="2"/>
<dbReference type="RefSeq" id="WP_087843845.1">
    <property type="nucleotide sequence ID" value="NZ_FYAK01000001.1"/>
</dbReference>
<keyword evidence="2" id="KW-0808">Transferase</keyword>
<dbReference type="Gene3D" id="3.40.630.30">
    <property type="match status" value="1"/>
</dbReference>
<dbReference type="PROSITE" id="PS51186">
    <property type="entry name" value="GNAT"/>
    <property type="match status" value="1"/>
</dbReference>
<sequence>MKLDYQLTTSRLILRPFKTADLNAFFEAVSQSAPYLKPWLEWCDSDFDQQQAHEWIAASRLSWQHDYSYELAIFDRFSDNFVGTVSLSAITPLFNSANLGYWISHSYHRQGMATEASLAIIQFGFQILGLTRLEIITHIDNYASQKTALACNAIFECEARNRIFYRNKPINGYVYSLIPQDLY</sequence>
<keyword evidence="2" id="KW-0012">Acyltransferase</keyword>
<evidence type="ECO:0000259" key="1">
    <source>
        <dbReference type="PROSITE" id="PS51186"/>
    </source>
</evidence>
<feature type="domain" description="N-acetyltransferase" evidence="1">
    <location>
        <begin position="12"/>
        <end position="183"/>
    </location>
</feature>
<gene>
    <name evidence="2" type="primary">rimL</name>
    <name evidence="2" type="ORF">PMAL9190_00589</name>
</gene>
<organism evidence="2 3">
    <name type="scientific">Photobacterium malacitanum</name>
    <dbReference type="NCBI Taxonomy" id="2204294"/>
    <lineage>
        <taxon>Bacteria</taxon>
        <taxon>Pseudomonadati</taxon>
        <taxon>Pseudomonadota</taxon>
        <taxon>Gammaproteobacteria</taxon>
        <taxon>Vibrionales</taxon>
        <taxon>Vibrionaceae</taxon>
        <taxon>Photobacterium</taxon>
    </lineage>
</organism>
<dbReference type="InterPro" id="IPR016181">
    <property type="entry name" value="Acyl_CoA_acyltransferase"/>
</dbReference>
<dbReference type="GO" id="GO:0008999">
    <property type="term" value="F:protein-N-terminal-alanine acetyltransferase activity"/>
    <property type="evidence" value="ECO:0007669"/>
    <property type="project" value="TreeGrafter"/>
</dbReference>
<dbReference type="SUPFAM" id="SSF55729">
    <property type="entry name" value="Acyl-CoA N-acyltransferases (Nat)"/>
    <property type="match status" value="1"/>
</dbReference>